<dbReference type="PANTHER" id="PTHR12537">
    <property type="entry name" value="RNA BINDING PROTEIN PUMILIO-RELATED"/>
    <property type="match status" value="1"/>
</dbReference>
<dbReference type="PROSITE" id="PS50303">
    <property type="entry name" value="PUM_HD"/>
    <property type="match status" value="1"/>
</dbReference>
<feature type="repeat" description="Pumilio" evidence="2">
    <location>
        <begin position="387"/>
        <end position="422"/>
    </location>
</feature>
<name>G8YJE9_PICSO</name>
<dbReference type="Proteomes" id="UP000005222">
    <property type="component" value="Chromosome G"/>
</dbReference>
<evidence type="ECO:0000256" key="2">
    <source>
        <dbReference type="PROSITE-ProRule" id="PRU00317"/>
    </source>
</evidence>
<evidence type="ECO:0000259" key="3">
    <source>
        <dbReference type="PROSITE" id="PS50303"/>
    </source>
</evidence>
<dbReference type="GO" id="GO:0003729">
    <property type="term" value="F:mRNA binding"/>
    <property type="evidence" value="ECO:0007669"/>
    <property type="project" value="UniProtKB-ARBA"/>
</dbReference>
<dbReference type="FunCoup" id="G8YJE9">
    <property type="interactions" value="133"/>
</dbReference>
<accession>G8YJE9</accession>
<feature type="repeat" description="Pumilio" evidence="2">
    <location>
        <begin position="271"/>
        <end position="306"/>
    </location>
</feature>
<protein>
    <submittedName>
        <fullName evidence="4">Piso0_003560 protein</fullName>
    </submittedName>
</protein>
<feature type="repeat" description="Pumilio" evidence="2">
    <location>
        <begin position="314"/>
        <end position="349"/>
    </location>
</feature>
<dbReference type="Pfam" id="PF00806">
    <property type="entry name" value="PUF"/>
    <property type="match status" value="8"/>
</dbReference>
<dbReference type="PANTHER" id="PTHR12537:SF80">
    <property type="entry name" value="SUPPRESSOR PROTEIN MPT5"/>
    <property type="match status" value="1"/>
</dbReference>
<feature type="domain" description="PUM-HD" evidence="3">
    <location>
        <begin position="249"/>
        <end position="632"/>
    </location>
</feature>
<reference evidence="4" key="1">
    <citation type="submission" date="2011-10" db="EMBL/GenBank/DDBJ databases">
        <authorList>
            <person name="Genoscope - CEA"/>
        </authorList>
    </citation>
    <scope>NUCLEOTIDE SEQUENCE</scope>
</reference>
<dbReference type="HOGENOM" id="CLU_008419_0_0_1"/>
<evidence type="ECO:0000313" key="5">
    <source>
        <dbReference type="EMBL" id="CCE81209.1"/>
    </source>
</evidence>
<feature type="repeat" description="Pumilio" evidence="2">
    <location>
        <begin position="423"/>
        <end position="462"/>
    </location>
</feature>
<dbReference type="CDD" id="cd07920">
    <property type="entry name" value="Pumilio"/>
    <property type="match status" value="1"/>
</dbReference>
<dbReference type="eggNOG" id="KOG2049">
    <property type="taxonomic scope" value="Eukaryota"/>
</dbReference>
<dbReference type="STRING" id="559304.G8YJE9"/>
<dbReference type="InterPro" id="IPR016024">
    <property type="entry name" value="ARM-type_fold"/>
</dbReference>
<dbReference type="Proteomes" id="UP000005222">
    <property type="component" value="Chromosome H"/>
</dbReference>
<evidence type="ECO:0000313" key="4">
    <source>
        <dbReference type="EMBL" id="CCE80444.1"/>
    </source>
</evidence>
<evidence type="ECO:0000256" key="1">
    <source>
        <dbReference type="ARBA" id="ARBA00022737"/>
    </source>
</evidence>
<dbReference type="SUPFAM" id="SSF48371">
    <property type="entry name" value="ARM repeat"/>
    <property type="match status" value="1"/>
</dbReference>
<organism evidence="4 6">
    <name type="scientific">Pichia sorbitophila (strain ATCC MYA-4447 / BCRC 22081 / CBS 7064 / NBRC 10061 / NRRL Y-12695)</name>
    <name type="common">Hybrid yeast</name>
    <dbReference type="NCBI Taxonomy" id="559304"/>
    <lineage>
        <taxon>Eukaryota</taxon>
        <taxon>Fungi</taxon>
        <taxon>Dikarya</taxon>
        <taxon>Ascomycota</taxon>
        <taxon>Saccharomycotina</taxon>
        <taxon>Pichiomycetes</taxon>
        <taxon>Debaryomycetaceae</taxon>
        <taxon>Millerozyma</taxon>
    </lineage>
</organism>
<dbReference type="GO" id="GO:0010629">
    <property type="term" value="P:negative regulation of gene expression"/>
    <property type="evidence" value="ECO:0007669"/>
    <property type="project" value="UniProtKB-ARBA"/>
</dbReference>
<gene>
    <name evidence="4" type="primary">Piso0_003560</name>
    <name evidence="4" type="ORF">GNLVRS01_PISO0G15010g</name>
    <name evidence="5" type="ORF">GNLVRS01_PISO0H15011g</name>
</gene>
<dbReference type="EMBL" id="FO082052">
    <property type="protein sequence ID" value="CCE81209.1"/>
    <property type="molecule type" value="Genomic_DNA"/>
</dbReference>
<dbReference type="AlphaFoldDB" id="G8YJE9"/>
<dbReference type="GO" id="GO:0010608">
    <property type="term" value="P:post-transcriptional regulation of gene expression"/>
    <property type="evidence" value="ECO:0007669"/>
    <property type="project" value="TreeGrafter"/>
</dbReference>
<dbReference type="InParanoid" id="G8YJE9"/>
<dbReference type="InterPro" id="IPR011989">
    <property type="entry name" value="ARM-like"/>
</dbReference>
<dbReference type="SMART" id="SM00025">
    <property type="entry name" value="Pumilio"/>
    <property type="match status" value="8"/>
</dbReference>
<dbReference type="GO" id="GO:0005737">
    <property type="term" value="C:cytoplasm"/>
    <property type="evidence" value="ECO:0007669"/>
    <property type="project" value="TreeGrafter"/>
</dbReference>
<keyword evidence="6" id="KW-1185">Reference proteome</keyword>
<dbReference type="InterPro" id="IPR001313">
    <property type="entry name" value="Pumilio_RNA-bd_rpt"/>
</dbReference>
<keyword evidence="1" id="KW-0677">Repeat</keyword>
<proteinExistence type="predicted"/>
<feature type="repeat" description="Pumilio" evidence="2">
    <location>
        <begin position="350"/>
        <end position="385"/>
    </location>
</feature>
<sequence length="792" mass="84747">MPDSKHQQNLSINSLNSLNSIGSLIEPTTPPSYGKSSVWDPKSCGGSAKYQQTNLGAMGPPTAAPVGSVGPLASITGAGGGAQGLGNATPAGAGAAAASSSSSGVLGYVPAASHGSSGGHGSHLGSGSLCSNLGTPLMTGPGCSRIVMNTAGGLTHIPMGLGNGAAAMSHADSNGGVGRGGYINENMLFEGHGGPGAGVAGNYSNNKNLSVPMGKLNGSHAGASYSDAGPANGFGGIGGHNNGHTKFGGVSADQKLDKEFISGLNRVPLEQISHFILRLAKDQHGCRFLQKKLDENIVTNYQTRVDNFNIIFKEIYPHIYELIIDPFGNYLIQKLVDYCGSDDTSLVLEILQYNLFQISINQHGTRALQKLISSLTTEYQLSLLTSGLSPYITELIKDLNGNHVIQKILNKYPTQSCQFIYDSIINDLLIVATHKHGCCVLQKCLNHVNNTQLNQFSQKILEYETFNKLINDQFGNYVLQYLISINSLCVNSTMYENFITFGIGNLCTLKFSSNVIEKFLKNCYVNETNDVEFSSLKFELTLNILRSDLNKLINNPFGNYVIQTLIDILINPAVDYSSSKNNKMFLLLPSGFSTIGISSAQVQVAVIKHWFANCKITSSFGKRIQSKINSILNSNFCGSLNIGTAMDGRSASFTSLNMNANGEFVNSENSMTRISPLSASKYHHQQNAQFAYPASMHAAIPSAGGNGNNYILSSQFNNTNEIAAMTNPMDYYNHATAPLPSSEYSAPFNLSSLHMPIAGSTEASAKQNHLINSVANLDISGYDPHISNYFHN</sequence>
<feature type="repeat" description="Pumilio" evidence="2">
    <location>
        <begin position="543"/>
        <end position="579"/>
    </location>
</feature>
<dbReference type="InterPro" id="IPR033133">
    <property type="entry name" value="PUM-HD"/>
</dbReference>
<dbReference type="Gene3D" id="1.25.10.10">
    <property type="entry name" value="Leucine-rich Repeat Variant"/>
    <property type="match status" value="1"/>
</dbReference>
<evidence type="ECO:0000313" key="6">
    <source>
        <dbReference type="Proteomes" id="UP000005222"/>
    </source>
</evidence>
<dbReference type="PROSITE" id="PS50302">
    <property type="entry name" value="PUM"/>
    <property type="match status" value="6"/>
</dbReference>
<dbReference type="OrthoDB" id="668540at2759"/>
<reference evidence="6" key="2">
    <citation type="journal article" date="2012" name="G3 (Bethesda)">
        <title>Pichia sorbitophila, an interspecies yeast hybrid reveals early steps of genome resolution following polyploidization.</title>
        <authorList>
            <person name="Leh Louis V."/>
            <person name="Despons L."/>
            <person name="Friedrich A."/>
            <person name="Martin T."/>
            <person name="Durrens P."/>
            <person name="Casaregola S."/>
            <person name="Neuveglise C."/>
            <person name="Fairhead C."/>
            <person name="Marck C."/>
            <person name="Cruz J.A."/>
            <person name="Straub M.L."/>
            <person name="Kugler V."/>
            <person name="Sacerdot C."/>
            <person name="Uzunov Z."/>
            <person name="Thierry A."/>
            <person name="Weiss S."/>
            <person name="Bleykasten C."/>
            <person name="De Montigny J."/>
            <person name="Jacques N."/>
            <person name="Jung P."/>
            <person name="Lemaire M."/>
            <person name="Mallet S."/>
            <person name="Morel G."/>
            <person name="Richard G.F."/>
            <person name="Sarkar A."/>
            <person name="Savel G."/>
            <person name="Schacherer J."/>
            <person name="Seret M.L."/>
            <person name="Talla E."/>
            <person name="Samson G."/>
            <person name="Jubin C."/>
            <person name="Poulain J."/>
            <person name="Vacherie B."/>
            <person name="Barbe V."/>
            <person name="Pelletier E."/>
            <person name="Sherman D.J."/>
            <person name="Westhof E."/>
            <person name="Weissenbach J."/>
            <person name="Baret P.V."/>
            <person name="Wincker P."/>
            <person name="Gaillardin C."/>
            <person name="Dujon B."/>
            <person name="Souciet J.L."/>
        </authorList>
    </citation>
    <scope>NUCLEOTIDE SEQUENCE [LARGE SCALE GENOMIC DNA]</scope>
    <source>
        <strain evidence="6">ATCC MYA-4447 / BCRC 22081 / CBS 7064 / NBRC 10061 / NRRL Y-12695</strain>
    </source>
</reference>
<dbReference type="EMBL" id="FO082053">
    <property type="protein sequence ID" value="CCE80444.1"/>
    <property type="molecule type" value="Genomic_DNA"/>
</dbReference>
<dbReference type="InterPro" id="IPR033712">
    <property type="entry name" value="Pumilio_RNA-bd"/>
</dbReference>